<evidence type="ECO:0000313" key="4">
    <source>
        <dbReference type="Proteomes" id="UP001234178"/>
    </source>
</evidence>
<protein>
    <submittedName>
        <fullName evidence="3">Uncharacterized protein</fullName>
    </submittedName>
</protein>
<evidence type="ECO:0000256" key="1">
    <source>
        <dbReference type="SAM" id="MobiDB-lite"/>
    </source>
</evidence>
<organism evidence="3 4">
    <name type="scientific">Daphnia magna</name>
    <dbReference type="NCBI Taxonomy" id="35525"/>
    <lineage>
        <taxon>Eukaryota</taxon>
        <taxon>Metazoa</taxon>
        <taxon>Ecdysozoa</taxon>
        <taxon>Arthropoda</taxon>
        <taxon>Crustacea</taxon>
        <taxon>Branchiopoda</taxon>
        <taxon>Diplostraca</taxon>
        <taxon>Cladocera</taxon>
        <taxon>Anomopoda</taxon>
        <taxon>Daphniidae</taxon>
        <taxon>Daphnia</taxon>
    </lineage>
</organism>
<gene>
    <name evidence="3" type="ORF">OUZ56_006153</name>
</gene>
<feature type="chain" id="PRO_5046497545" evidence="2">
    <location>
        <begin position="22"/>
        <end position="124"/>
    </location>
</feature>
<accession>A0ABQ9YW58</accession>
<sequence>MSPSFSTILMAVLAVIVGSMAAKDSTVSARSRYYHGGAYSQPDYYGGAAGSHGGVYPLANNQYGGGYVPVVQPPNYYGGSYGSHQHHQPTSPYGPSYPGSNNGFYGSPFPSTYGTNPAYGNSPY</sequence>
<reference evidence="3 4" key="1">
    <citation type="journal article" date="2023" name="Nucleic Acids Res.">
        <title>The hologenome of Daphnia magna reveals possible DNA methylation and microbiome-mediated evolution of the host genome.</title>
        <authorList>
            <person name="Chaturvedi A."/>
            <person name="Li X."/>
            <person name="Dhandapani V."/>
            <person name="Marshall H."/>
            <person name="Kissane S."/>
            <person name="Cuenca-Cambronero M."/>
            <person name="Asole G."/>
            <person name="Calvet F."/>
            <person name="Ruiz-Romero M."/>
            <person name="Marangio P."/>
            <person name="Guigo R."/>
            <person name="Rago D."/>
            <person name="Mirbahai L."/>
            <person name="Eastwood N."/>
            <person name="Colbourne J.K."/>
            <person name="Zhou J."/>
            <person name="Mallon E."/>
            <person name="Orsini L."/>
        </authorList>
    </citation>
    <scope>NUCLEOTIDE SEQUENCE [LARGE SCALE GENOMIC DNA]</scope>
    <source>
        <strain evidence="3">LRV0_1</strain>
    </source>
</reference>
<proteinExistence type="predicted"/>
<comment type="caution">
    <text evidence="3">The sequence shown here is derived from an EMBL/GenBank/DDBJ whole genome shotgun (WGS) entry which is preliminary data.</text>
</comment>
<keyword evidence="4" id="KW-1185">Reference proteome</keyword>
<dbReference type="Proteomes" id="UP001234178">
    <property type="component" value="Unassembled WGS sequence"/>
</dbReference>
<name>A0ABQ9YW58_9CRUS</name>
<dbReference type="EMBL" id="JAOYFB010000001">
    <property type="protein sequence ID" value="KAK4004420.1"/>
    <property type="molecule type" value="Genomic_DNA"/>
</dbReference>
<evidence type="ECO:0000256" key="2">
    <source>
        <dbReference type="SAM" id="SignalP"/>
    </source>
</evidence>
<feature type="region of interest" description="Disordered" evidence="1">
    <location>
        <begin position="79"/>
        <end position="99"/>
    </location>
</feature>
<evidence type="ECO:0000313" key="3">
    <source>
        <dbReference type="EMBL" id="KAK4004420.1"/>
    </source>
</evidence>
<feature type="signal peptide" evidence="2">
    <location>
        <begin position="1"/>
        <end position="21"/>
    </location>
</feature>
<keyword evidence="2" id="KW-0732">Signal</keyword>